<accession>A0A9X2I714</accession>
<dbReference type="EMBL" id="JAKRYL010000021">
    <property type="protein sequence ID" value="MCL7748958.1"/>
    <property type="molecule type" value="Genomic_DNA"/>
</dbReference>
<name>A0A9X2I714_9BACI</name>
<dbReference type="InterPro" id="IPR001387">
    <property type="entry name" value="Cro/C1-type_HTH"/>
</dbReference>
<feature type="domain" description="HTH cro/C1-type" evidence="2">
    <location>
        <begin position="20"/>
        <end position="74"/>
    </location>
</feature>
<dbReference type="PROSITE" id="PS50943">
    <property type="entry name" value="HTH_CROC1"/>
    <property type="match status" value="1"/>
</dbReference>
<comment type="caution">
    <text evidence="3">The sequence shown here is derived from an EMBL/GenBank/DDBJ whole genome shotgun (WGS) entry which is preliminary data.</text>
</comment>
<organism evidence="3 4">
    <name type="scientific">Halalkalibacter alkaliphilus</name>
    <dbReference type="NCBI Taxonomy" id="2917993"/>
    <lineage>
        <taxon>Bacteria</taxon>
        <taxon>Bacillati</taxon>
        <taxon>Bacillota</taxon>
        <taxon>Bacilli</taxon>
        <taxon>Bacillales</taxon>
        <taxon>Bacillaceae</taxon>
        <taxon>Halalkalibacter</taxon>
    </lineage>
</organism>
<dbReference type="CDD" id="cd00093">
    <property type="entry name" value="HTH_XRE"/>
    <property type="match status" value="1"/>
</dbReference>
<keyword evidence="4" id="KW-1185">Reference proteome</keyword>
<dbReference type="RefSeq" id="WP_250097842.1">
    <property type="nucleotide sequence ID" value="NZ_JAKRYL010000021.1"/>
</dbReference>
<dbReference type="AlphaFoldDB" id="A0A9X2I714"/>
<dbReference type="PANTHER" id="PTHR46797:SF24">
    <property type="entry name" value="DNA-BINDING PHAGE PROTEIN"/>
    <property type="match status" value="1"/>
</dbReference>
<dbReference type="GO" id="GO:0005829">
    <property type="term" value="C:cytosol"/>
    <property type="evidence" value="ECO:0007669"/>
    <property type="project" value="TreeGrafter"/>
</dbReference>
<evidence type="ECO:0000256" key="1">
    <source>
        <dbReference type="ARBA" id="ARBA00023125"/>
    </source>
</evidence>
<dbReference type="InterPro" id="IPR010982">
    <property type="entry name" value="Lambda_DNA-bd_dom_sf"/>
</dbReference>
<reference evidence="3" key="1">
    <citation type="submission" date="2022-02" db="EMBL/GenBank/DDBJ databases">
        <title>Halalkalibacter sp. nov. isolated from Lonar Lake, India.</title>
        <authorList>
            <person name="Joshi A."/>
            <person name="Thite S."/>
            <person name="Lodha T."/>
        </authorList>
    </citation>
    <scope>NUCLEOTIDE SEQUENCE</scope>
    <source>
        <strain evidence="3">MEB205</strain>
    </source>
</reference>
<dbReference type="SUPFAM" id="SSF47413">
    <property type="entry name" value="lambda repressor-like DNA-binding domains"/>
    <property type="match status" value="1"/>
</dbReference>
<sequence length="192" mass="21607">MERSYQTDAERLAIQVGLTLRKIRQQRGLSLQQLADLTTVSKLTLGNIERGEANPSLSVIWKIANGLEIPISLLLNEDSDIKISRKHKGNKVVSANEACTLEPMFDVSTFGSSEIHRAFLKPRSEYNPGAHQLGVVEYVTVMSGELLIQIDGESFHMYEYDSITFNGDKEHTYINPTDRTTVLHFVMTYSKS</sequence>
<dbReference type="InterPro" id="IPR050807">
    <property type="entry name" value="TransReg_Diox_bact_type"/>
</dbReference>
<dbReference type="Gene3D" id="2.60.120.10">
    <property type="entry name" value="Jelly Rolls"/>
    <property type="match status" value="1"/>
</dbReference>
<gene>
    <name evidence="3" type="ORF">MF646_17710</name>
</gene>
<dbReference type="SMART" id="SM00530">
    <property type="entry name" value="HTH_XRE"/>
    <property type="match status" value="1"/>
</dbReference>
<dbReference type="Gene3D" id="1.10.260.40">
    <property type="entry name" value="lambda repressor-like DNA-binding domains"/>
    <property type="match status" value="1"/>
</dbReference>
<dbReference type="PANTHER" id="PTHR46797">
    <property type="entry name" value="HTH-TYPE TRANSCRIPTIONAL REGULATOR"/>
    <property type="match status" value="1"/>
</dbReference>
<evidence type="ECO:0000313" key="4">
    <source>
        <dbReference type="Proteomes" id="UP001139150"/>
    </source>
</evidence>
<dbReference type="SUPFAM" id="SSF51182">
    <property type="entry name" value="RmlC-like cupins"/>
    <property type="match status" value="1"/>
</dbReference>
<protein>
    <submittedName>
        <fullName evidence="3">Helix-turn-helix domain-containing protein</fullName>
    </submittedName>
</protein>
<dbReference type="CDD" id="cd02209">
    <property type="entry name" value="cupin_XRE_C"/>
    <property type="match status" value="1"/>
</dbReference>
<dbReference type="Proteomes" id="UP001139150">
    <property type="component" value="Unassembled WGS sequence"/>
</dbReference>
<dbReference type="GO" id="GO:0003677">
    <property type="term" value="F:DNA binding"/>
    <property type="evidence" value="ECO:0007669"/>
    <property type="project" value="UniProtKB-KW"/>
</dbReference>
<dbReference type="InterPro" id="IPR011051">
    <property type="entry name" value="RmlC_Cupin_sf"/>
</dbReference>
<evidence type="ECO:0000313" key="3">
    <source>
        <dbReference type="EMBL" id="MCL7748958.1"/>
    </source>
</evidence>
<dbReference type="Pfam" id="PF07883">
    <property type="entry name" value="Cupin_2"/>
    <property type="match status" value="1"/>
</dbReference>
<dbReference type="Pfam" id="PF01381">
    <property type="entry name" value="HTH_3"/>
    <property type="match status" value="1"/>
</dbReference>
<dbReference type="GO" id="GO:0003700">
    <property type="term" value="F:DNA-binding transcription factor activity"/>
    <property type="evidence" value="ECO:0007669"/>
    <property type="project" value="TreeGrafter"/>
</dbReference>
<dbReference type="InterPro" id="IPR013096">
    <property type="entry name" value="Cupin_2"/>
</dbReference>
<keyword evidence="1" id="KW-0238">DNA-binding</keyword>
<dbReference type="InterPro" id="IPR014710">
    <property type="entry name" value="RmlC-like_jellyroll"/>
</dbReference>
<proteinExistence type="predicted"/>
<evidence type="ECO:0000259" key="2">
    <source>
        <dbReference type="PROSITE" id="PS50943"/>
    </source>
</evidence>